<sequence length="351" mass="38832">MSVIVSHFIIHELIKNQDPSMAPNLLDLEDPIVLGLAQDIADVYIKKTSVMWGKFRQGGAFPTELISYTESDSSDDQFTLLTSNSMTRLASNMSGTSGTGGYICFIEYNYRGCNRLLIAMIKNTKGVKLTDLIPQLNVHVDISKLYQALEVNVNNYQSSIGATSVIQSYLGFISKKGEPSDYFQSAFSCTDNVTPTVAVKKSPKALEAYLKQYTDSASTLKSADTMLVNYFKDNLGSVVTLQRINEIANAFLPEDVADEARDGFLEFAKTEDWQLPDHFNAVKGAVESMSRISFSSANVSVNFDRQSLGVTTCEADEHKPILFDPNGDKLILKDLSREFIQAIEQELNSNS</sequence>
<organism evidence="4 5">
    <name type="scientific">Shewanella hanedai</name>
    <name type="common">Alteromonas hanedai</name>
    <dbReference type="NCBI Taxonomy" id="25"/>
    <lineage>
        <taxon>Bacteria</taxon>
        <taxon>Pseudomonadati</taxon>
        <taxon>Pseudomonadota</taxon>
        <taxon>Gammaproteobacteria</taxon>
        <taxon>Alteromonadales</taxon>
        <taxon>Shewanellaceae</taxon>
        <taxon>Shewanella</taxon>
    </lineage>
</organism>
<evidence type="ECO:0000313" key="5">
    <source>
        <dbReference type="Proteomes" id="UP000318126"/>
    </source>
</evidence>
<evidence type="ECO:0000256" key="1">
    <source>
        <dbReference type="ARBA" id="ARBA00004453"/>
    </source>
</evidence>
<dbReference type="EMBL" id="VKGK01000002">
    <property type="protein sequence ID" value="TRY15831.1"/>
    <property type="molecule type" value="Genomic_DNA"/>
</dbReference>
<dbReference type="InterPro" id="IPR007358">
    <property type="entry name" value="Nucleoid_associated_NdpA"/>
</dbReference>
<proteinExistence type="inferred from homology"/>
<dbReference type="PANTHER" id="PTHR38772:SF1">
    <property type="entry name" value="NUCLEOID-ASSOCIATED PROTEIN YEJK"/>
    <property type="match status" value="1"/>
</dbReference>
<keyword evidence="5" id="KW-1185">Reference proteome</keyword>
<dbReference type="AlphaFoldDB" id="A0A553JTT0"/>
<accession>A0A553JTT0</accession>
<dbReference type="RefSeq" id="WP_143562928.1">
    <property type="nucleotide sequence ID" value="NZ_BMPL01000002.1"/>
</dbReference>
<reference evidence="5" key="1">
    <citation type="submission" date="2019-07" db="EMBL/GenBank/DDBJ databases">
        <title>Shewanella sp. YLB-08 draft genomic sequence.</title>
        <authorList>
            <person name="Yu L."/>
        </authorList>
    </citation>
    <scope>NUCLEOTIDE SEQUENCE [LARGE SCALE GENOMIC DNA]</scope>
    <source>
        <strain evidence="5">JCM 20706</strain>
    </source>
</reference>
<gene>
    <name evidence="4" type="ORF">FN961_02275</name>
</gene>
<dbReference type="GO" id="GO:0003690">
    <property type="term" value="F:double-stranded DNA binding"/>
    <property type="evidence" value="ECO:0007669"/>
    <property type="project" value="TreeGrafter"/>
</dbReference>
<dbReference type="OrthoDB" id="9131762at2"/>
<comment type="caution">
    <text evidence="4">The sequence shown here is derived from an EMBL/GenBank/DDBJ whole genome shotgun (WGS) entry which is preliminary data.</text>
</comment>
<dbReference type="GO" id="GO:0003727">
    <property type="term" value="F:single-stranded RNA binding"/>
    <property type="evidence" value="ECO:0007669"/>
    <property type="project" value="TreeGrafter"/>
</dbReference>
<dbReference type="Proteomes" id="UP000318126">
    <property type="component" value="Unassembled WGS sequence"/>
</dbReference>
<comment type="similarity">
    <text evidence="2">Belongs to the YejK family.</text>
</comment>
<keyword evidence="3" id="KW-0963">Cytoplasm</keyword>
<dbReference type="Pfam" id="PF04245">
    <property type="entry name" value="NA37"/>
    <property type="match status" value="1"/>
</dbReference>
<comment type="subcellular location">
    <subcellularLocation>
        <location evidence="1">Cytoplasm</location>
        <location evidence="1">Nucleoid</location>
    </subcellularLocation>
</comment>
<dbReference type="GO" id="GO:0043590">
    <property type="term" value="C:bacterial nucleoid"/>
    <property type="evidence" value="ECO:0007669"/>
    <property type="project" value="TreeGrafter"/>
</dbReference>
<protein>
    <submittedName>
        <fullName evidence="4">Nucleoid-associated protein</fullName>
    </submittedName>
</protein>
<evidence type="ECO:0000256" key="3">
    <source>
        <dbReference type="ARBA" id="ARBA00022490"/>
    </source>
</evidence>
<dbReference type="PANTHER" id="PTHR38772">
    <property type="match status" value="1"/>
</dbReference>
<evidence type="ECO:0000313" key="4">
    <source>
        <dbReference type="EMBL" id="TRY15831.1"/>
    </source>
</evidence>
<name>A0A553JTT0_SHEHA</name>
<evidence type="ECO:0000256" key="2">
    <source>
        <dbReference type="ARBA" id="ARBA00009035"/>
    </source>
</evidence>